<reference evidence="12 13" key="1">
    <citation type="submission" date="2016-10" db="EMBL/GenBank/DDBJ databases">
        <authorList>
            <person name="de Groot N.N."/>
        </authorList>
    </citation>
    <scope>NUCLEOTIDE SEQUENCE [LARGE SCALE GENOMIC DNA]</scope>
    <source>
        <strain evidence="12 13">CGMCC 1.5012</strain>
    </source>
</reference>
<feature type="domain" description="OmpR/PhoB-type" evidence="11">
    <location>
        <begin position="127"/>
        <end position="226"/>
    </location>
</feature>
<evidence type="ECO:0000313" key="12">
    <source>
        <dbReference type="EMBL" id="SDN58984.1"/>
    </source>
</evidence>
<evidence type="ECO:0000256" key="5">
    <source>
        <dbReference type="ARBA" id="ARBA00023125"/>
    </source>
</evidence>
<keyword evidence="4" id="KW-0805">Transcription regulation</keyword>
<evidence type="ECO:0000256" key="1">
    <source>
        <dbReference type="ARBA" id="ARBA00018672"/>
    </source>
</evidence>
<dbReference type="AlphaFoldDB" id="A0A1H0CM97"/>
<feature type="domain" description="Response regulatory" evidence="10">
    <location>
        <begin position="3"/>
        <end position="116"/>
    </location>
</feature>
<keyword evidence="13" id="KW-1185">Reference proteome</keyword>
<keyword evidence="2 8" id="KW-0597">Phosphoprotein</keyword>
<feature type="modified residue" description="4-aspartylphosphate" evidence="8">
    <location>
        <position position="52"/>
    </location>
</feature>
<evidence type="ECO:0000256" key="7">
    <source>
        <dbReference type="ARBA" id="ARBA00024867"/>
    </source>
</evidence>
<dbReference type="PANTHER" id="PTHR48111">
    <property type="entry name" value="REGULATOR OF RPOS"/>
    <property type="match status" value="1"/>
</dbReference>
<proteinExistence type="predicted"/>
<protein>
    <recommendedName>
        <fullName evidence="1">Stage 0 sporulation protein A homolog</fullName>
    </recommendedName>
</protein>
<accession>A0A1H0CM97</accession>
<dbReference type="PROSITE" id="PS50110">
    <property type="entry name" value="RESPONSE_REGULATORY"/>
    <property type="match status" value="1"/>
</dbReference>
<dbReference type="PANTHER" id="PTHR48111:SF21">
    <property type="entry name" value="DNA-BINDING DUAL MASTER TRANSCRIPTIONAL REGULATOR RPAA"/>
    <property type="match status" value="1"/>
</dbReference>
<keyword evidence="6" id="KW-0804">Transcription</keyword>
<evidence type="ECO:0000256" key="3">
    <source>
        <dbReference type="ARBA" id="ARBA00023012"/>
    </source>
</evidence>
<evidence type="ECO:0000259" key="11">
    <source>
        <dbReference type="PROSITE" id="PS51755"/>
    </source>
</evidence>
<dbReference type="EMBL" id="FNID01000024">
    <property type="protein sequence ID" value="SDN58984.1"/>
    <property type="molecule type" value="Genomic_DNA"/>
</dbReference>
<gene>
    <name evidence="12" type="ORF">SAMN05192585_1244</name>
</gene>
<sequence>MPTMLIADDNEQITSVLAEYAKKEGFTPTTVFDGREALRRFESLHPDIVLLDVMMPVMDGFEVCREIRKNSSTPVIMITARGEDFERIMGLDIGADDYIVKPFSPPEVMARVRAVLRRIARDENQKQQKLRFDNLKVSLEDYTASVGESQIPLTKKEIELLWTLAINRNKVFSRDNLLNSLWGYDYFGDSRTVDTHIKRLRAKLDAAAHPNWEIKTIWGVGYKFEGNTDEK</sequence>
<evidence type="ECO:0000313" key="13">
    <source>
        <dbReference type="Proteomes" id="UP000199182"/>
    </source>
</evidence>
<dbReference type="SUPFAM" id="SSF52172">
    <property type="entry name" value="CheY-like"/>
    <property type="match status" value="1"/>
</dbReference>
<dbReference type="InterPro" id="IPR001789">
    <property type="entry name" value="Sig_transdc_resp-reg_receiver"/>
</dbReference>
<evidence type="ECO:0000256" key="6">
    <source>
        <dbReference type="ARBA" id="ARBA00023163"/>
    </source>
</evidence>
<dbReference type="CDD" id="cd17574">
    <property type="entry name" value="REC_OmpR"/>
    <property type="match status" value="1"/>
</dbReference>
<evidence type="ECO:0000256" key="9">
    <source>
        <dbReference type="PROSITE-ProRule" id="PRU01091"/>
    </source>
</evidence>
<dbReference type="GO" id="GO:0000976">
    <property type="term" value="F:transcription cis-regulatory region binding"/>
    <property type="evidence" value="ECO:0007669"/>
    <property type="project" value="TreeGrafter"/>
</dbReference>
<dbReference type="Pfam" id="PF00072">
    <property type="entry name" value="Response_reg"/>
    <property type="match status" value="1"/>
</dbReference>
<evidence type="ECO:0000256" key="2">
    <source>
        <dbReference type="ARBA" id="ARBA00022553"/>
    </source>
</evidence>
<dbReference type="STRING" id="258515.SAMN05192585_1244"/>
<dbReference type="Proteomes" id="UP000199182">
    <property type="component" value="Unassembled WGS sequence"/>
</dbReference>
<dbReference type="OrthoDB" id="9790454at2"/>
<dbReference type="RefSeq" id="WP_092641182.1">
    <property type="nucleotide sequence ID" value="NZ_FNID01000024.1"/>
</dbReference>
<keyword evidence="3" id="KW-0902">Two-component regulatory system</keyword>
<dbReference type="Pfam" id="PF00486">
    <property type="entry name" value="Trans_reg_C"/>
    <property type="match status" value="1"/>
</dbReference>
<dbReference type="FunFam" id="1.10.10.10:FF:000018">
    <property type="entry name" value="DNA-binding response regulator ResD"/>
    <property type="match status" value="1"/>
</dbReference>
<keyword evidence="5 9" id="KW-0238">DNA-binding</keyword>
<organism evidence="12 13">
    <name type="scientific">Acetanaerobacterium elongatum</name>
    <dbReference type="NCBI Taxonomy" id="258515"/>
    <lineage>
        <taxon>Bacteria</taxon>
        <taxon>Bacillati</taxon>
        <taxon>Bacillota</taxon>
        <taxon>Clostridia</taxon>
        <taxon>Eubacteriales</taxon>
        <taxon>Oscillospiraceae</taxon>
        <taxon>Acetanaerobacterium</taxon>
    </lineage>
</organism>
<evidence type="ECO:0000256" key="4">
    <source>
        <dbReference type="ARBA" id="ARBA00023015"/>
    </source>
</evidence>
<dbReference type="GO" id="GO:0032993">
    <property type="term" value="C:protein-DNA complex"/>
    <property type="evidence" value="ECO:0007669"/>
    <property type="project" value="TreeGrafter"/>
</dbReference>
<dbReference type="Gene3D" id="3.40.50.2300">
    <property type="match status" value="1"/>
</dbReference>
<evidence type="ECO:0000256" key="8">
    <source>
        <dbReference type="PROSITE-ProRule" id="PRU00169"/>
    </source>
</evidence>
<comment type="function">
    <text evidence="7">May play the central regulatory role in sporulation. It may be an element of the effector pathway responsible for the activation of sporulation genes in response to nutritional stress. Spo0A may act in concert with spo0H (a sigma factor) to control the expression of some genes that are critical to the sporulation process.</text>
</comment>
<dbReference type="GO" id="GO:0006355">
    <property type="term" value="P:regulation of DNA-templated transcription"/>
    <property type="evidence" value="ECO:0007669"/>
    <property type="project" value="InterPro"/>
</dbReference>
<feature type="DNA-binding region" description="OmpR/PhoB-type" evidence="9">
    <location>
        <begin position="127"/>
        <end position="226"/>
    </location>
</feature>
<dbReference type="InterPro" id="IPR011006">
    <property type="entry name" value="CheY-like_superfamily"/>
</dbReference>
<dbReference type="InterPro" id="IPR039420">
    <property type="entry name" value="WalR-like"/>
</dbReference>
<dbReference type="FunFam" id="3.40.50.2300:FF:000001">
    <property type="entry name" value="DNA-binding response regulator PhoB"/>
    <property type="match status" value="1"/>
</dbReference>
<name>A0A1H0CM97_9FIRM</name>
<dbReference type="InterPro" id="IPR001867">
    <property type="entry name" value="OmpR/PhoB-type_DNA-bd"/>
</dbReference>
<dbReference type="InterPro" id="IPR036388">
    <property type="entry name" value="WH-like_DNA-bd_sf"/>
</dbReference>
<dbReference type="SMART" id="SM00448">
    <property type="entry name" value="REC"/>
    <property type="match status" value="1"/>
</dbReference>
<evidence type="ECO:0000259" key="10">
    <source>
        <dbReference type="PROSITE" id="PS50110"/>
    </source>
</evidence>
<dbReference type="CDD" id="cd00383">
    <property type="entry name" value="trans_reg_C"/>
    <property type="match status" value="1"/>
</dbReference>
<dbReference type="Gene3D" id="6.10.250.690">
    <property type="match status" value="1"/>
</dbReference>
<dbReference type="SMART" id="SM00862">
    <property type="entry name" value="Trans_reg_C"/>
    <property type="match status" value="1"/>
</dbReference>
<dbReference type="GO" id="GO:0005829">
    <property type="term" value="C:cytosol"/>
    <property type="evidence" value="ECO:0007669"/>
    <property type="project" value="TreeGrafter"/>
</dbReference>
<dbReference type="GO" id="GO:0000156">
    <property type="term" value="F:phosphorelay response regulator activity"/>
    <property type="evidence" value="ECO:0007669"/>
    <property type="project" value="TreeGrafter"/>
</dbReference>
<dbReference type="Gene3D" id="1.10.10.10">
    <property type="entry name" value="Winged helix-like DNA-binding domain superfamily/Winged helix DNA-binding domain"/>
    <property type="match status" value="1"/>
</dbReference>
<dbReference type="PROSITE" id="PS51755">
    <property type="entry name" value="OMPR_PHOB"/>
    <property type="match status" value="1"/>
</dbReference>